<protein>
    <recommendedName>
        <fullName evidence="4">Leucine-rich repeat-containing protein</fullName>
    </recommendedName>
</protein>
<dbReference type="GO" id="GO:0005096">
    <property type="term" value="F:GTPase activator activity"/>
    <property type="evidence" value="ECO:0007669"/>
    <property type="project" value="InterPro"/>
</dbReference>
<dbReference type="EMBL" id="AJWJ01000300">
    <property type="protein sequence ID" value="KAF2072213.1"/>
    <property type="molecule type" value="Genomic_DNA"/>
</dbReference>
<gene>
    <name evidence="2" type="ORF">CYY_006479</name>
</gene>
<keyword evidence="1" id="KW-0175">Coiled coil</keyword>
<dbReference type="InterPro" id="IPR027038">
    <property type="entry name" value="RanGap"/>
</dbReference>
<name>A0A8J4PQH9_9MYCE</name>
<dbReference type="GO" id="GO:0031267">
    <property type="term" value="F:small GTPase binding"/>
    <property type="evidence" value="ECO:0007669"/>
    <property type="project" value="TreeGrafter"/>
</dbReference>
<keyword evidence="3" id="KW-1185">Reference proteome</keyword>
<dbReference type="InterPro" id="IPR001611">
    <property type="entry name" value="Leu-rich_rpt"/>
</dbReference>
<dbReference type="Gene3D" id="3.80.10.10">
    <property type="entry name" value="Ribonuclease Inhibitor"/>
    <property type="match status" value="3"/>
</dbReference>
<dbReference type="GO" id="GO:0005829">
    <property type="term" value="C:cytosol"/>
    <property type="evidence" value="ECO:0007669"/>
    <property type="project" value="TreeGrafter"/>
</dbReference>
<proteinExistence type="predicted"/>
<dbReference type="GO" id="GO:0048471">
    <property type="term" value="C:perinuclear region of cytoplasm"/>
    <property type="evidence" value="ECO:0007669"/>
    <property type="project" value="TreeGrafter"/>
</dbReference>
<dbReference type="PANTHER" id="PTHR24113">
    <property type="entry name" value="RAN GTPASE-ACTIVATING PROTEIN 1"/>
    <property type="match status" value="1"/>
</dbReference>
<dbReference type="GO" id="GO:0006913">
    <property type="term" value="P:nucleocytoplasmic transport"/>
    <property type="evidence" value="ECO:0007669"/>
    <property type="project" value="TreeGrafter"/>
</dbReference>
<sequence>QGEEGRNGYRRIPEIDPLTKCYGTFIHLRNSINISLPERKSVNIRIFGIYPKDVENLYFDDKKFLQQECVQDSMFCLPPILKSGKNFDGKIEDSLQTVSDIEQDYLEPNGAKSGFTYLNRYRDVNVIRLNIGQITNNLDFNLGRGCIKFIELIISDVTAKDLQEIEDLKLQMKEKSAKLRKMDKIGNLTDDQINEYNEISLELRQLKANRQQGYFSDRKFFNNNKMSKPSEEEEQEEGKGYTEKMMIDQDLIDIDELEEDEEGEDRHDVDFEDNYYDQEEEEEEFISPFIQGQKEINTLLPNSLLINCFYYVVMDGNGGREGIKFNQWCSDNIDRVTIQLVCKHWCSVLRTTCRSLSITKTNIKHMTLLSTSFAHLNELEILGGDYNDRVTTYICDILSTPHPTLKSIDMSMVNLDQDNMKEISLALSSNQCKIQSLNLESNSFGDEGIKYLIDSIESNTSLTNLDLQCCESYNGLEYIGKLISKNKTIKNLDWSYNESSYSCVINLSDGLRVNNTIEKLSLRGCHVEGWGALSIGDTLKINQSLKTLDLSENEFGDRGIINIARQLPFNQSLESLDVSCNLISTEGFDSLLESLTLNKTLFILDFSRNALDNSIALHNLQNSIQHCFLKSLYLSECNLIDLHLESISLGLCKNKTIINLDLSKNHFTSVSPLLSLIMHNSTLKSLNLSKHKFIIDDFKLLVHYLLKIDLRLENQPTTDDKTNLIGLDKVQHNLCFINLSTGSLLNSNLLSFIHTSLKQYKKSFHNTTNINNNNNHNRISTKKDLLKIKV</sequence>
<feature type="non-terminal residue" evidence="2">
    <location>
        <position position="790"/>
    </location>
</feature>
<reference evidence="2" key="1">
    <citation type="submission" date="2020-01" db="EMBL/GenBank/DDBJ databases">
        <title>Development of genomics and gene disruption for Polysphondylium violaceum indicates a role for the polyketide synthase stlB in stalk morphogenesis.</title>
        <authorList>
            <person name="Narita B."/>
            <person name="Kawabe Y."/>
            <person name="Kin K."/>
            <person name="Saito T."/>
            <person name="Gibbs R."/>
            <person name="Kuspa A."/>
            <person name="Muzny D."/>
            <person name="Queller D."/>
            <person name="Richards S."/>
            <person name="Strassman J."/>
            <person name="Sucgang R."/>
            <person name="Worley K."/>
            <person name="Schaap P."/>
        </authorList>
    </citation>
    <scope>NUCLEOTIDE SEQUENCE</scope>
    <source>
        <strain evidence="2">QSvi11</strain>
    </source>
</reference>
<feature type="coiled-coil region" evidence="1">
    <location>
        <begin position="162"/>
        <end position="209"/>
    </location>
</feature>
<dbReference type="SMART" id="SM00368">
    <property type="entry name" value="LRR_RI"/>
    <property type="match status" value="4"/>
</dbReference>
<evidence type="ECO:0000256" key="1">
    <source>
        <dbReference type="SAM" id="Coils"/>
    </source>
</evidence>
<dbReference type="OrthoDB" id="20811at2759"/>
<evidence type="ECO:0008006" key="4">
    <source>
        <dbReference type="Google" id="ProtNLM"/>
    </source>
</evidence>
<evidence type="ECO:0000313" key="3">
    <source>
        <dbReference type="Proteomes" id="UP000695562"/>
    </source>
</evidence>
<comment type="caution">
    <text evidence="2">The sequence shown here is derived from an EMBL/GenBank/DDBJ whole genome shotgun (WGS) entry which is preliminary data.</text>
</comment>
<dbReference type="Proteomes" id="UP000695562">
    <property type="component" value="Unassembled WGS sequence"/>
</dbReference>
<accession>A0A8J4PQH9</accession>
<dbReference type="GO" id="GO:0005634">
    <property type="term" value="C:nucleus"/>
    <property type="evidence" value="ECO:0007669"/>
    <property type="project" value="TreeGrafter"/>
</dbReference>
<dbReference type="InterPro" id="IPR032675">
    <property type="entry name" value="LRR_dom_sf"/>
</dbReference>
<dbReference type="AlphaFoldDB" id="A0A8J4PQH9"/>
<organism evidence="2 3">
    <name type="scientific">Polysphondylium violaceum</name>
    <dbReference type="NCBI Taxonomy" id="133409"/>
    <lineage>
        <taxon>Eukaryota</taxon>
        <taxon>Amoebozoa</taxon>
        <taxon>Evosea</taxon>
        <taxon>Eumycetozoa</taxon>
        <taxon>Dictyostelia</taxon>
        <taxon>Dictyosteliales</taxon>
        <taxon>Dictyosteliaceae</taxon>
        <taxon>Polysphondylium</taxon>
    </lineage>
</organism>
<dbReference type="PANTHER" id="PTHR24113:SF15">
    <property type="entry name" value="NACHT DOMAIN-CONTAINING PROTEIN"/>
    <property type="match status" value="1"/>
</dbReference>
<evidence type="ECO:0000313" key="2">
    <source>
        <dbReference type="EMBL" id="KAF2072213.1"/>
    </source>
</evidence>
<dbReference type="SUPFAM" id="SSF52047">
    <property type="entry name" value="RNI-like"/>
    <property type="match status" value="1"/>
</dbReference>
<dbReference type="Pfam" id="PF13516">
    <property type="entry name" value="LRR_6"/>
    <property type="match status" value="3"/>
</dbReference>